<dbReference type="AlphaFoldDB" id="A0AAE4ARB8"/>
<dbReference type="SUPFAM" id="SSF48179">
    <property type="entry name" value="6-phosphogluconate dehydrogenase C-terminal domain-like"/>
    <property type="match status" value="1"/>
</dbReference>
<reference evidence="5" key="1">
    <citation type="submission" date="2023-07" db="EMBL/GenBank/DDBJ databases">
        <title>Genomic Encyclopedia of Type Strains, Phase IV (KMG-IV): sequencing the most valuable type-strain genomes for metagenomic binning, comparative biology and taxonomic classification.</title>
        <authorList>
            <person name="Goeker M."/>
        </authorList>
    </citation>
    <scope>NUCLEOTIDE SEQUENCE</scope>
    <source>
        <strain evidence="5">DSM 21202</strain>
    </source>
</reference>
<dbReference type="RefSeq" id="WP_306883822.1">
    <property type="nucleotide sequence ID" value="NZ_JAUSUL010000001.1"/>
</dbReference>
<gene>
    <name evidence="5" type="ORF">J2S73_000474</name>
</gene>
<dbReference type="GO" id="GO:0016491">
    <property type="term" value="F:oxidoreductase activity"/>
    <property type="evidence" value="ECO:0007669"/>
    <property type="project" value="UniProtKB-KW"/>
</dbReference>
<evidence type="ECO:0000256" key="2">
    <source>
        <dbReference type="PIRSR" id="PIRSR000103-1"/>
    </source>
</evidence>
<feature type="active site" evidence="2">
    <location>
        <position position="173"/>
    </location>
</feature>
<dbReference type="Proteomes" id="UP001229244">
    <property type="component" value="Unassembled WGS sequence"/>
</dbReference>
<dbReference type="InterPro" id="IPR015814">
    <property type="entry name" value="Pgluconate_DH_NAD-bd_C"/>
</dbReference>
<dbReference type="SUPFAM" id="SSF51735">
    <property type="entry name" value="NAD(P)-binding Rossmann-fold domains"/>
    <property type="match status" value="1"/>
</dbReference>
<dbReference type="PIRSF" id="PIRSF000103">
    <property type="entry name" value="HIBADH"/>
    <property type="match status" value="1"/>
</dbReference>
<accession>A0AAE4ARB8</accession>
<feature type="domain" description="Pyrroline-5-carboxylate reductase catalytic N-terminal" evidence="3">
    <location>
        <begin position="2"/>
        <end position="98"/>
    </location>
</feature>
<dbReference type="Gene3D" id="3.40.50.720">
    <property type="entry name" value="NAD(P)-binding Rossmann-like Domain"/>
    <property type="match status" value="1"/>
</dbReference>
<dbReference type="Pfam" id="PF09130">
    <property type="entry name" value="DUF1932"/>
    <property type="match status" value="1"/>
</dbReference>
<comment type="caution">
    <text evidence="5">The sequence shown here is derived from an EMBL/GenBank/DDBJ whole genome shotgun (WGS) entry which is preliminary data.</text>
</comment>
<dbReference type="Pfam" id="PF03807">
    <property type="entry name" value="F420_oxidored"/>
    <property type="match status" value="1"/>
</dbReference>
<proteinExistence type="predicted"/>
<evidence type="ECO:0000313" key="5">
    <source>
        <dbReference type="EMBL" id="MDQ0314037.1"/>
    </source>
</evidence>
<evidence type="ECO:0000259" key="4">
    <source>
        <dbReference type="Pfam" id="PF09130"/>
    </source>
</evidence>
<sequence>MKIAFIGFGEAARAFRESLAETDPALVFSAYDILFSSEGTAGVTAETARTAGVEVASGPAEAVADADWVISAVTASSSLDAARSVADALKAGQVFVDINSVSPARKQATAELVAGNGAVYVDMAVMAPVHPRRHRTPVLVAGSLPDPLVDAIRRLDFAFEIVGEDVGSATAIKMVRSQFVKGLEAITVETLLAAAASGCFDRVLSSLSASYPGLDLKTLAPYQFERTLKHGVRRAAEMRESATTVNELGLEGALGEAIADIQQRMGDLPATDVDADDLEASLKRLLDEIRR</sequence>
<protein>
    <submittedName>
        <fullName evidence="5">3-hydroxyisobutyrate dehydrogenase-like beta-hydroxyacid dehydrogenase</fullName>
    </submittedName>
</protein>
<dbReference type="InterPro" id="IPR013328">
    <property type="entry name" value="6PGD_dom2"/>
</dbReference>
<dbReference type="InterPro" id="IPR036291">
    <property type="entry name" value="NAD(P)-bd_dom_sf"/>
</dbReference>
<organism evidence="5 6">
    <name type="scientific">Amorphus orientalis</name>
    <dbReference type="NCBI Taxonomy" id="649198"/>
    <lineage>
        <taxon>Bacteria</taxon>
        <taxon>Pseudomonadati</taxon>
        <taxon>Pseudomonadota</taxon>
        <taxon>Alphaproteobacteria</taxon>
        <taxon>Hyphomicrobiales</taxon>
        <taxon>Amorphaceae</taxon>
        <taxon>Amorphus</taxon>
    </lineage>
</organism>
<keyword evidence="1" id="KW-0560">Oxidoreductase</keyword>
<evidence type="ECO:0000259" key="3">
    <source>
        <dbReference type="Pfam" id="PF03807"/>
    </source>
</evidence>
<dbReference type="EMBL" id="JAUSUL010000001">
    <property type="protein sequence ID" value="MDQ0314037.1"/>
    <property type="molecule type" value="Genomic_DNA"/>
</dbReference>
<name>A0AAE4ARB8_9HYPH</name>
<dbReference type="Gene3D" id="1.10.1040.10">
    <property type="entry name" value="N-(1-d-carboxylethyl)-l-norvaline Dehydrogenase, domain 2"/>
    <property type="match status" value="1"/>
</dbReference>
<dbReference type="InterPro" id="IPR015815">
    <property type="entry name" value="HIBADH-related"/>
</dbReference>
<evidence type="ECO:0000313" key="6">
    <source>
        <dbReference type="Proteomes" id="UP001229244"/>
    </source>
</evidence>
<evidence type="ECO:0000256" key="1">
    <source>
        <dbReference type="ARBA" id="ARBA00023002"/>
    </source>
</evidence>
<feature type="domain" description="Phosphogluconate dehydrogenase NAD-binding putative C-terminal" evidence="4">
    <location>
        <begin position="194"/>
        <end position="264"/>
    </location>
</feature>
<dbReference type="InterPro" id="IPR008927">
    <property type="entry name" value="6-PGluconate_DH-like_C_sf"/>
</dbReference>
<dbReference type="InterPro" id="IPR028939">
    <property type="entry name" value="P5C_Rdtase_cat_N"/>
</dbReference>
<keyword evidence="6" id="KW-1185">Reference proteome</keyword>